<gene>
    <name evidence="1" type="ORF">PPIT_000048</name>
</gene>
<reference evidence="1" key="2">
    <citation type="submission" date="2019-03" db="EMBL/GenBank/DDBJ databases">
        <authorList>
            <person name="Lee H.-H."/>
            <person name="Tsai I.J."/>
        </authorList>
    </citation>
    <scope>NUCLEOTIDE SEQUENCE</scope>
    <source>
        <strain evidence="1">BCRC 35384</strain>
    </source>
</reference>
<geneLocation type="mitochondrion" evidence="1"/>
<protein>
    <submittedName>
        <fullName evidence="1">Uncharacterized protein</fullName>
    </submittedName>
</protein>
<proteinExistence type="predicted"/>
<dbReference type="EMBL" id="MK623257">
    <property type="protein sequence ID" value="QEG56929.1"/>
    <property type="molecule type" value="Genomic_DNA"/>
</dbReference>
<accession>A0A5B9RC75</accession>
<name>A0A5B9RC75_9AGAM</name>
<reference evidence="1" key="1">
    <citation type="journal article" date="2019" name="Genome Biol. Evol.">
        <title>Evidence of extensive intraspecific noncoding reshuffling in a 169-kb mitochondrial genome of a basidiomycetous fungus.</title>
        <authorList>
            <person name="Lee H.H."/>
            <person name="Ke H.M."/>
            <person name="Lin C.I."/>
            <person name="Lee T.J."/>
            <person name="Chung C.L."/>
            <person name="Tsai I.J."/>
        </authorList>
    </citation>
    <scope>NUCLEOTIDE SEQUENCE</scope>
    <source>
        <strain evidence="1">BCRC 35384</strain>
    </source>
</reference>
<keyword evidence="1" id="KW-0496">Mitochondrion</keyword>
<evidence type="ECO:0000313" key="1">
    <source>
        <dbReference type="EMBL" id="QEG56929.1"/>
    </source>
</evidence>
<organism evidence="1">
    <name type="scientific">Porodaedalea pini</name>
    <dbReference type="NCBI Taxonomy" id="108901"/>
    <lineage>
        <taxon>Eukaryota</taxon>
        <taxon>Fungi</taxon>
        <taxon>Dikarya</taxon>
        <taxon>Basidiomycota</taxon>
        <taxon>Agaricomycotina</taxon>
        <taxon>Agaricomycetes</taxon>
        <taxon>Hymenochaetales</taxon>
        <taxon>Hymenochaetaceae</taxon>
        <taxon>Porodaedalea</taxon>
    </lineage>
</organism>
<sequence length="181" mass="20833">MKKMKIKTINLNTLLTSRSLRSYVSTFFRKYKAKSQFISILIKLSADKGNIIYSLSNKVTLNITNTRGPAGGLEDKTRYLDLINNQFNIYDEKYHDEITDKVLICYIESDRNEYRKYVRNLALSKKYELDIENGIQPIKNIPLNTNYKGWGKVIPSGTAAGVYEIKNPNFDNNPGRGIYIC</sequence>
<dbReference type="AlphaFoldDB" id="A0A5B9RC75"/>